<feature type="transmembrane region" description="Helical" evidence="7">
    <location>
        <begin position="132"/>
        <end position="152"/>
    </location>
</feature>
<accession>A0A3D9HSD3</accession>
<comment type="subcellular location">
    <subcellularLocation>
        <location evidence="1 7">Cell membrane</location>
        <topology evidence="1 7">Multi-pass membrane protein</topology>
    </subcellularLocation>
</comment>
<evidence type="ECO:0000313" key="9">
    <source>
        <dbReference type="EMBL" id="RED52407.1"/>
    </source>
</evidence>
<evidence type="ECO:0000256" key="6">
    <source>
        <dbReference type="ARBA" id="ARBA00023136"/>
    </source>
</evidence>
<dbReference type="InterPro" id="IPR017039">
    <property type="entry name" value="Virul_fac_BrkB"/>
</dbReference>
<comment type="similarity">
    <text evidence="7">Belongs to the UPF0761 family.</text>
</comment>
<dbReference type="PANTHER" id="PTHR30213:SF0">
    <property type="entry name" value="UPF0761 MEMBRANE PROTEIN YIHY"/>
    <property type="match status" value="1"/>
</dbReference>
<name>A0A3D9HSD3_9PROT</name>
<feature type="region of interest" description="Disordered" evidence="8">
    <location>
        <begin position="1"/>
        <end position="36"/>
    </location>
</feature>
<evidence type="ECO:0000256" key="4">
    <source>
        <dbReference type="ARBA" id="ARBA00022692"/>
    </source>
</evidence>
<dbReference type="InterPro" id="IPR023679">
    <property type="entry name" value="UPF0761_bac"/>
</dbReference>
<dbReference type="NCBIfam" id="TIGR00765">
    <property type="entry name" value="yihY_not_rbn"/>
    <property type="match status" value="1"/>
</dbReference>
<reference evidence="9 10" key="1">
    <citation type="submission" date="2018-07" db="EMBL/GenBank/DDBJ databases">
        <title>Genomic Encyclopedia of Type Strains, Phase III (KMG-III): the genomes of soil and plant-associated and newly described type strains.</title>
        <authorList>
            <person name="Whitman W."/>
        </authorList>
    </citation>
    <scope>NUCLEOTIDE SEQUENCE [LARGE SCALE GENOMIC DNA]</scope>
    <source>
        <strain evidence="9 10">CECT 8488</strain>
    </source>
</reference>
<feature type="compositionally biased region" description="Low complexity" evidence="8">
    <location>
        <begin position="21"/>
        <end position="31"/>
    </location>
</feature>
<evidence type="ECO:0000256" key="5">
    <source>
        <dbReference type="ARBA" id="ARBA00022989"/>
    </source>
</evidence>
<dbReference type="AlphaFoldDB" id="A0A3D9HSD3"/>
<keyword evidence="5 7" id="KW-1133">Transmembrane helix</keyword>
<feature type="transmembrane region" description="Helical" evidence="7">
    <location>
        <begin position="247"/>
        <end position="267"/>
    </location>
</feature>
<evidence type="ECO:0000256" key="1">
    <source>
        <dbReference type="ARBA" id="ARBA00004651"/>
    </source>
</evidence>
<proteinExistence type="inferred from homology"/>
<keyword evidence="10" id="KW-1185">Reference proteome</keyword>
<dbReference type="OrthoDB" id="8477159at2"/>
<feature type="transmembrane region" description="Helical" evidence="7">
    <location>
        <begin position="68"/>
        <end position="93"/>
    </location>
</feature>
<feature type="compositionally biased region" description="Polar residues" evidence="8">
    <location>
        <begin position="1"/>
        <end position="14"/>
    </location>
</feature>
<evidence type="ECO:0000313" key="10">
    <source>
        <dbReference type="Proteomes" id="UP000256845"/>
    </source>
</evidence>
<dbReference type="GO" id="GO:0005886">
    <property type="term" value="C:plasma membrane"/>
    <property type="evidence" value="ECO:0007669"/>
    <property type="project" value="UniProtKB-SubCell"/>
</dbReference>
<protein>
    <recommendedName>
        <fullName evidence="7">UPF0761 membrane protein DFP90_102428</fullName>
    </recommendedName>
</protein>
<feature type="transmembrane region" description="Helical" evidence="7">
    <location>
        <begin position="173"/>
        <end position="192"/>
    </location>
</feature>
<gene>
    <name evidence="9" type="ORF">DFP90_102428</name>
</gene>
<keyword evidence="2 7" id="KW-1003">Cell membrane</keyword>
<evidence type="ECO:0000256" key="8">
    <source>
        <dbReference type="SAM" id="MobiDB-lite"/>
    </source>
</evidence>
<feature type="transmembrane region" description="Helical" evidence="7">
    <location>
        <begin position="279"/>
        <end position="301"/>
    </location>
</feature>
<sequence length="493" mass="54550">MTPENTNKATQKSPANEAESPAKQPAQPKKAATTRKKVRYRDDSLWDLPTLTLYVFRRFLMDHMQQRASALTFSSLLAMVPLLAISFAIFAAFPAFERLKTQIQSFLFENFIPGVGIEVQGYLEQFTSKTSGLTAVGIIFLGISAIMLLMNISGAMNTIWRVKNPRTIISRLAIYWAVLTIAPILFGASLSLSSYLFTMAQTSGVEDYTGSLGWLISISPFLMEVIGFSLLFAIIPNYPVRRRDAMIGGLLAGTLFEGLKAGFGWYIRSFPTYETIYGAMATVPIFLLWVYLSWIVVLFCAELTASLPEWRAGSRRVDDHHAAPVKRLAAALSVLHQLKLAAETGLGIPERQLAIRTKLGPNLFSSTIQALEKGQYLARAENGACHLVRNLENQSLDKLADELELTLPPRLGRSQLREAWGQRLQQRLNDARKSNESNLSVPLSDLLAAPKEDEIQPLEQVDGTANKELAAEREGSFARLLSLLGLGLLISGR</sequence>
<keyword evidence="3" id="KW-0997">Cell inner membrane</keyword>
<dbReference type="Pfam" id="PF03631">
    <property type="entry name" value="Virul_fac_BrkB"/>
    <property type="match status" value="1"/>
</dbReference>
<dbReference type="PANTHER" id="PTHR30213">
    <property type="entry name" value="INNER MEMBRANE PROTEIN YHJD"/>
    <property type="match status" value="1"/>
</dbReference>
<dbReference type="EMBL" id="QRDW01000002">
    <property type="protein sequence ID" value="RED52407.1"/>
    <property type="molecule type" value="Genomic_DNA"/>
</dbReference>
<evidence type="ECO:0000256" key="7">
    <source>
        <dbReference type="HAMAP-Rule" id="MF_00672"/>
    </source>
</evidence>
<organism evidence="9 10">
    <name type="scientific">Aestuariispira insulae</name>
    <dbReference type="NCBI Taxonomy" id="1461337"/>
    <lineage>
        <taxon>Bacteria</taxon>
        <taxon>Pseudomonadati</taxon>
        <taxon>Pseudomonadota</taxon>
        <taxon>Alphaproteobacteria</taxon>
        <taxon>Rhodospirillales</taxon>
        <taxon>Kiloniellaceae</taxon>
        <taxon>Aestuariispira</taxon>
    </lineage>
</organism>
<dbReference type="HAMAP" id="MF_00672">
    <property type="entry name" value="UPF0761"/>
    <property type="match status" value="1"/>
</dbReference>
<keyword evidence="6 7" id="KW-0472">Membrane</keyword>
<evidence type="ECO:0000256" key="3">
    <source>
        <dbReference type="ARBA" id="ARBA00022519"/>
    </source>
</evidence>
<evidence type="ECO:0000256" key="2">
    <source>
        <dbReference type="ARBA" id="ARBA00022475"/>
    </source>
</evidence>
<comment type="caution">
    <text evidence="9">The sequence shown here is derived from an EMBL/GenBank/DDBJ whole genome shotgun (WGS) entry which is preliminary data.</text>
</comment>
<dbReference type="RefSeq" id="WP_115935943.1">
    <property type="nucleotide sequence ID" value="NZ_QRDW01000002.1"/>
</dbReference>
<keyword evidence="4 7" id="KW-0812">Transmembrane</keyword>
<feature type="transmembrane region" description="Helical" evidence="7">
    <location>
        <begin position="212"/>
        <end position="235"/>
    </location>
</feature>
<dbReference type="Proteomes" id="UP000256845">
    <property type="component" value="Unassembled WGS sequence"/>
</dbReference>